<proteinExistence type="predicted"/>
<protein>
    <submittedName>
        <fullName evidence="2">Uncharacterized protein</fullName>
    </submittedName>
</protein>
<gene>
    <name evidence="2" type="primary">Acey_s0031.g2281</name>
    <name evidence="2" type="ORF">Y032_0031g2281</name>
</gene>
<evidence type="ECO:0000313" key="3">
    <source>
        <dbReference type="Proteomes" id="UP000024635"/>
    </source>
</evidence>
<accession>A0A016URJ6</accession>
<sequence length="130" mass="14750">MSVPYSSDLSLSTVISYAGKDSELYHIQFEKLDRSGRASSVKLAEKVHDSHLRGIETEKASQRNLFIRDMANRATLLTNHLFIRHNRCLGLILRALLLRFAQQLPPPAVEVNQQSRRGLQMNSNDLEPHA</sequence>
<evidence type="ECO:0000313" key="2">
    <source>
        <dbReference type="EMBL" id="EYC17118.1"/>
    </source>
</evidence>
<keyword evidence="3" id="KW-1185">Reference proteome</keyword>
<organism evidence="2 3">
    <name type="scientific">Ancylostoma ceylanicum</name>
    <dbReference type="NCBI Taxonomy" id="53326"/>
    <lineage>
        <taxon>Eukaryota</taxon>
        <taxon>Metazoa</taxon>
        <taxon>Ecdysozoa</taxon>
        <taxon>Nematoda</taxon>
        <taxon>Chromadorea</taxon>
        <taxon>Rhabditida</taxon>
        <taxon>Rhabditina</taxon>
        <taxon>Rhabditomorpha</taxon>
        <taxon>Strongyloidea</taxon>
        <taxon>Ancylostomatidae</taxon>
        <taxon>Ancylostomatinae</taxon>
        <taxon>Ancylostoma</taxon>
    </lineage>
</organism>
<dbReference type="EMBL" id="JARK01001367">
    <property type="protein sequence ID" value="EYC17118.1"/>
    <property type="molecule type" value="Genomic_DNA"/>
</dbReference>
<evidence type="ECO:0000256" key="1">
    <source>
        <dbReference type="SAM" id="MobiDB-lite"/>
    </source>
</evidence>
<name>A0A016URJ6_9BILA</name>
<feature type="compositionally biased region" description="Polar residues" evidence="1">
    <location>
        <begin position="111"/>
        <end position="130"/>
    </location>
</feature>
<feature type="region of interest" description="Disordered" evidence="1">
    <location>
        <begin position="109"/>
        <end position="130"/>
    </location>
</feature>
<dbReference type="Proteomes" id="UP000024635">
    <property type="component" value="Unassembled WGS sequence"/>
</dbReference>
<reference evidence="3" key="1">
    <citation type="journal article" date="2015" name="Nat. Genet.">
        <title>The genome and transcriptome of the zoonotic hookworm Ancylostoma ceylanicum identify infection-specific gene families.</title>
        <authorList>
            <person name="Schwarz E.M."/>
            <person name="Hu Y."/>
            <person name="Antoshechkin I."/>
            <person name="Miller M.M."/>
            <person name="Sternberg P.W."/>
            <person name="Aroian R.V."/>
        </authorList>
    </citation>
    <scope>NUCLEOTIDE SEQUENCE</scope>
    <source>
        <strain evidence="3">HY135</strain>
    </source>
</reference>
<dbReference type="AlphaFoldDB" id="A0A016URJ6"/>
<comment type="caution">
    <text evidence="2">The sequence shown here is derived from an EMBL/GenBank/DDBJ whole genome shotgun (WGS) entry which is preliminary data.</text>
</comment>